<dbReference type="InterPro" id="IPR007428">
    <property type="entry name" value="MlaA"/>
</dbReference>
<gene>
    <name evidence="3" type="primary">mlaA</name>
    <name evidence="3" type="ORF">PFRI_09030</name>
</gene>
<evidence type="ECO:0000313" key="3">
    <source>
        <dbReference type="EMBL" id="OJI94871.1"/>
    </source>
</evidence>
<evidence type="ECO:0000256" key="2">
    <source>
        <dbReference type="ARBA" id="ARBA00022729"/>
    </source>
</evidence>
<keyword evidence="4" id="KW-1185">Reference proteome</keyword>
<dbReference type="PRINTS" id="PR01805">
    <property type="entry name" value="VACJLIPOPROT"/>
</dbReference>
<accession>A0A1L9P070</accession>
<dbReference type="STRING" id="696762.PFRI_09030"/>
<dbReference type="EMBL" id="MLCB01000079">
    <property type="protein sequence ID" value="OJI94871.1"/>
    <property type="molecule type" value="Genomic_DNA"/>
</dbReference>
<reference evidence="3 4" key="1">
    <citation type="submission" date="2016-10" db="EMBL/GenBank/DDBJ databases">
        <title>Genome sequence of Planktotalea frisia SH6-1.</title>
        <authorList>
            <person name="Poehlein A."/>
            <person name="Bakenhus I."/>
            <person name="Voget S."/>
            <person name="Brinkhoff T."/>
            <person name="Simon M."/>
        </authorList>
    </citation>
    <scope>NUCLEOTIDE SEQUENCE [LARGE SCALE GENOMIC DNA]</scope>
    <source>
        <strain evidence="3 4">SH6-1</strain>
    </source>
</reference>
<keyword evidence="2" id="KW-0732">Signal</keyword>
<dbReference type="GO" id="GO:0016020">
    <property type="term" value="C:membrane"/>
    <property type="evidence" value="ECO:0007669"/>
    <property type="project" value="InterPro"/>
</dbReference>
<organism evidence="3 4">
    <name type="scientific">Planktotalea frisia</name>
    <dbReference type="NCBI Taxonomy" id="696762"/>
    <lineage>
        <taxon>Bacteria</taxon>
        <taxon>Pseudomonadati</taxon>
        <taxon>Pseudomonadota</taxon>
        <taxon>Alphaproteobacteria</taxon>
        <taxon>Rhodobacterales</taxon>
        <taxon>Paracoccaceae</taxon>
        <taxon>Planktotalea</taxon>
    </lineage>
</organism>
<dbReference type="Proteomes" id="UP000184514">
    <property type="component" value="Unassembled WGS sequence"/>
</dbReference>
<dbReference type="GO" id="GO:0120010">
    <property type="term" value="P:intermembrane phospholipid transfer"/>
    <property type="evidence" value="ECO:0007669"/>
    <property type="project" value="TreeGrafter"/>
</dbReference>
<protein>
    <submittedName>
        <fullName evidence="3">Putative phospholipid-binding lipoprotein MlaA</fullName>
    </submittedName>
</protein>
<comment type="caution">
    <text evidence="3">The sequence shown here is derived from an EMBL/GenBank/DDBJ whole genome shotgun (WGS) entry which is preliminary data.</text>
</comment>
<dbReference type="OrthoDB" id="9785326at2"/>
<name>A0A1L9P070_9RHOB</name>
<dbReference type="RefSeq" id="WP_072629577.1">
    <property type="nucleotide sequence ID" value="NZ_MLCB01000079.1"/>
</dbReference>
<dbReference type="PANTHER" id="PTHR30035">
    <property type="entry name" value="LIPOPROTEIN VACJ-RELATED"/>
    <property type="match status" value="1"/>
</dbReference>
<evidence type="ECO:0000313" key="4">
    <source>
        <dbReference type="Proteomes" id="UP000184514"/>
    </source>
</evidence>
<keyword evidence="3" id="KW-0449">Lipoprotein</keyword>
<dbReference type="PANTHER" id="PTHR30035:SF3">
    <property type="entry name" value="INTERMEMBRANE PHOSPHOLIPID TRANSPORT SYSTEM LIPOPROTEIN MLAA"/>
    <property type="match status" value="1"/>
</dbReference>
<sequence length="242" mass="25889">MALAPLCLILAGCATPDGARVSGDVFDPYEENNRQTHELNRALDKALVRPVGVGYTAIVPDDLEGSIGNFASNLGLPGTVVNNLLQGNVEGAFTNTMRFVFNTTLGFGGLFDVAGDFQIDEVKADFGQTLYVWGVPEGAYVELPVLGPSTERAMVGRAVDLFTNPLSYVLPSPDKYIGTAAGVASKVGDRGRYAETVDSVLYNSADSYSQARGIYLQNRRFELGDGDAAEEINPFDLNTEGF</sequence>
<dbReference type="AlphaFoldDB" id="A0A1L9P070"/>
<evidence type="ECO:0000256" key="1">
    <source>
        <dbReference type="ARBA" id="ARBA00010634"/>
    </source>
</evidence>
<proteinExistence type="inferred from homology"/>
<dbReference type="Pfam" id="PF04333">
    <property type="entry name" value="MlaA"/>
    <property type="match status" value="1"/>
</dbReference>
<comment type="similarity">
    <text evidence="1">Belongs to the MlaA family.</text>
</comment>